<organism evidence="12 13">
    <name type="scientific">Chitinivibrio alkaliphilus ACht1</name>
    <dbReference type="NCBI Taxonomy" id="1313304"/>
    <lineage>
        <taxon>Bacteria</taxon>
        <taxon>Pseudomonadati</taxon>
        <taxon>Fibrobacterota</taxon>
        <taxon>Chitinivibrionia</taxon>
        <taxon>Chitinivibrionales</taxon>
        <taxon>Chitinivibrionaceae</taxon>
        <taxon>Chitinivibrio</taxon>
    </lineage>
</organism>
<dbReference type="eggNOG" id="COG0187">
    <property type="taxonomic scope" value="Bacteria"/>
</dbReference>
<dbReference type="CDD" id="cd03366">
    <property type="entry name" value="TOPRIM_TopoIIA_GyrB"/>
    <property type="match status" value="1"/>
</dbReference>
<feature type="binding site" evidence="10">
    <location>
        <position position="504"/>
    </location>
    <ligand>
        <name>Mg(2+)</name>
        <dbReference type="ChEBI" id="CHEBI:18420"/>
        <label>2</label>
    </ligand>
</feature>
<dbReference type="GO" id="GO:0034335">
    <property type="term" value="F:DNA negative supercoiling activity"/>
    <property type="evidence" value="ECO:0007669"/>
    <property type="project" value="UniProtKB-ARBA"/>
</dbReference>
<feature type="binding site" evidence="10">
    <location>
        <position position="502"/>
    </location>
    <ligand>
        <name>Mg(2+)</name>
        <dbReference type="ChEBI" id="CHEBI:18420"/>
        <label>1</label>
        <note>catalytic</note>
    </ligand>
</feature>
<keyword evidence="4 10" id="KW-0547">Nucleotide-binding</keyword>
<evidence type="ECO:0000313" key="13">
    <source>
        <dbReference type="Proteomes" id="UP000017148"/>
    </source>
</evidence>
<dbReference type="FunFam" id="3.30.565.10:FF:000002">
    <property type="entry name" value="DNA gyrase subunit B"/>
    <property type="match status" value="1"/>
</dbReference>
<dbReference type="GO" id="GO:0005694">
    <property type="term" value="C:chromosome"/>
    <property type="evidence" value="ECO:0007669"/>
    <property type="project" value="InterPro"/>
</dbReference>
<dbReference type="SUPFAM" id="SSF54211">
    <property type="entry name" value="Ribosomal protein S5 domain 2-like"/>
    <property type="match status" value="1"/>
</dbReference>
<dbReference type="NCBIfam" id="NF004189">
    <property type="entry name" value="PRK05644.1"/>
    <property type="match status" value="1"/>
</dbReference>
<evidence type="ECO:0000313" key="12">
    <source>
        <dbReference type="EMBL" id="ERP31724.1"/>
    </source>
</evidence>
<dbReference type="AlphaFoldDB" id="U7D5C6"/>
<dbReference type="Proteomes" id="UP000017148">
    <property type="component" value="Unassembled WGS sequence"/>
</dbReference>
<dbReference type="InterPro" id="IPR013759">
    <property type="entry name" value="Topo_IIA_B_C"/>
</dbReference>
<dbReference type="PANTHER" id="PTHR45866:SF1">
    <property type="entry name" value="DNA GYRASE SUBUNIT B, MITOCHONDRIAL"/>
    <property type="match status" value="1"/>
</dbReference>
<dbReference type="InterPro" id="IPR002288">
    <property type="entry name" value="DNA_gyrase_B_C"/>
</dbReference>
<dbReference type="Gene3D" id="3.30.230.10">
    <property type="match status" value="1"/>
</dbReference>
<evidence type="ECO:0000259" key="11">
    <source>
        <dbReference type="PROSITE" id="PS50880"/>
    </source>
</evidence>
<dbReference type="InterPro" id="IPR034160">
    <property type="entry name" value="TOPRIM_GyrB"/>
</dbReference>
<dbReference type="SMART" id="SM00387">
    <property type="entry name" value="HATPase_c"/>
    <property type="match status" value="1"/>
</dbReference>
<evidence type="ECO:0000256" key="9">
    <source>
        <dbReference type="ARBA" id="ARBA00023235"/>
    </source>
</evidence>
<reference evidence="12 13" key="1">
    <citation type="journal article" date="2013" name="Environ. Microbiol.">
        <title>Genome analysis of Chitinivibrio alkaliphilus gen. nov., sp. nov., a novel extremely haloalkaliphilic anaerobic chitinolytic bacterium from the candidate phylum Termite Group 3.</title>
        <authorList>
            <person name="Sorokin D.Y."/>
            <person name="Gumerov V.M."/>
            <person name="Rakitin A.L."/>
            <person name="Beletsky A.V."/>
            <person name="Damste J.S."/>
            <person name="Muyzer G."/>
            <person name="Mardanov A.V."/>
            <person name="Ravin N.V."/>
        </authorList>
    </citation>
    <scope>NUCLEOTIDE SEQUENCE [LARGE SCALE GENOMIC DNA]</scope>
    <source>
        <strain evidence="12 13">ACht1</strain>
    </source>
</reference>
<dbReference type="InterPro" id="IPR006171">
    <property type="entry name" value="TOPRIM_dom"/>
</dbReference>
<feature type="site" description="Interaction with DNA" evidence="10">
    <location>
        <position position="457"/>
    </location>
</feature>
<evidence type="ECO:0000256" key="4">
    <source>
        <dbReference type="ARBA" id="ARBA00022741"/>
    </source>
</evidence>
<keyword evidence="10" id="KW-0963">Cytoplasm</keyword>
<dbReference type="FunFam" id="3.40.50.670:FF:000002">
    <property type="entry name" value="DNA gyrase subunit B"/>
    <property type="match status" value="1"/>
</dbReference>
<evidence type="ECO:0000256" key="6">
    <source>
        <dbReference type="ARBA" id="ARBA00022842"/>
    </source>
</evidence>
<comment type="cofactor">
    <cofactor evidence="10">
        <name>Mg(2+)</name>
        <dbReference type="ChEBI" id="CHEBI:18420"/>
    </cofactor>
    <cofactor evidence="10">
        <name>Mn(2+)</name>
        <dbReference type="ChEBI" id="CHEBI:29035"/>
    </cofactor>
    <cofactor evidence="10">
        <name>Ca(2+)</name>
        <dbReference type="ChEBI" id="CHEBI:29108"/>
    </cofactor>
    <text evidence="10">Binds two Mg(2+) per subunit. The magnesium ions form salt bridges with both the protein and the DNA. Can also accept other divalent metal cations, such as Mn(2+) or Ca(2+).</text>
</comment>
<evidence type="ECO:0000256" key="1">
    <source>
        <dbReference type="ARBA" id="ARBA00000185"/>
    </source>
</evidence>
<feature type="domain" description="Toprim" evidence="11">
    <location>
        <begin position="423"/>
        <end position="537"/>
    </location>
</feature>
<dbReference type="Gene3D" id="3.30.565.10">
    <property type="entry name" value="Histidine kinase-like ATPase, C-terminal domain"/>
    <property type="match status" value="1"/>
</dbReference>
<dbReference type="InterPro" id="IPR011557">
    <property type="entry name" value="GyrB"/>
</dbReference>
<keyword evidence="5 10" id="KW-0067">ATP-binding</keyword>
<dbReference type="InterPro" id="IPR018522">
    <property type="entry name" value="TopoIIA_CS"/>
</dbReference>
<comment type="subcellular location">
    <subcellularLocation>
        <location evidence="10">Cytoplasm</location>
    </subcellularLocation>
</comment>
<dbReference type="PROSITE" id="PS50880">
    <property type="entry name" value="TOPRIM"/>
    <property type="match status" value="1"/>
</dbReference>
<dbReference type="OrthoDB" id="9802808at2"/>
<keyword evidence="9 10" id="KW-0413">Isomerase</keyword>
<dbReference type="SUPFAM" id="SSF56719">
    <property type="entry name" value="Type II DNA topoisomerase"/>
    <property type="match status" value="1"/>
</dbReference>
<dbReference type="Pfam" id="PF00204">
    <property type="entry name" value="DNA_gyraseB"/>
    <property type="match status" value="1"/>
</dbReference>
<dbReference type="EMBL" id="ASJR01000010">
    <property type="protein sequence ID" value="ERP31724.1"/>
    <property type="molecule type" value="Genomic_DNA"/>
</dbReference>
<dbReference type="STRING" id="1313304.CALK_1387"/>
<sequence>MGENNYNAENIKSLKGLEAVRKRPAMYIGSTSSAGLHHLVYEIVDNSIDEALAGYCDTIDVTIHRDNSITIQDNGRGIPVDYHEEEGMSALELVVCTLHAGGKFDNSNYKVSGGLHGVGVSCVNALSAKFYAEVYRNGTIYAMHFVRGEKTEELQEIGTTDKTGTIITFTPDHEIFETLEYSFDILSQRLRELAFLNKGITINLFDEREADKEHHFSYPGGLVSFIEYLDENKHPLHEEPVHFIYTGKDDAGEDLEIEVAFQYNDTYKENIFSFANNINTREGGTHLTGFRQGLTRALTKYIDDNGLLKTKNIKISGEDLREGMTAVISVKLTDPQFEGQTKQKLGNSGVTKLVAQNVRENLVTYLEENPQIAKKIVEKSINSAVAREAARKARQLARRKSVMDGGGLPGKLADCSEKDPAKSEIFIVEGDSAGGSAKSGRSRETQAILPLKGKIINVEKARPDKVIANDEIQAMIQAFGTGFGEDFNMSKLRYHKIIIMADADVDGAHISTLLLTFFFRHMPELIESGYVYKSCPPLYKAKAGKKEEFLFNDAALEEFKQRHPNQKVTYQRFKGLGEMNPDQLATTTMNPETRKVLQVRLEDVVEADRIFTMLMGEEVPPRRKFIEDNAKKVSNLDI</sequence>
<keyword evidence="13" id="KW-1185">Reference proteome</keyword>
<accession>U7D5C6</accession>
<dbReference type="InterPro" id="IPR014721">
    <property type="entry name" value="Ribsml_uS5_D2-typ_fold_subgr"/>
</dbReference>
<evidence type="ECO:0000256" key="8">
    <source>
        <dbReference type="ARBA" id="ARBA00023125"/>
    </source>
</evidence>
<dbReference type="HAMAP" id="MF_01898">
    <property type="entry name" value="GyrB"/>
    <property type="match status" value="1"/>
</dbReference>
<dbReference type="PROSITE" id="PS00177">
    <property type="entry name" value="TOPOISOMERASE_II"/>
    <property type="match status" value="1"/>
</dbReference>
<dbReference type="Gene3D" id="3.40.50.670">
    <property type="match status" value="1"/>
</dbReference>
<dbReference type="CDD" id="cd16928">
    <property type="entry name" value="HATPase_GyrB-like"/>
    <property type="match status" value="1"/>
</dbReference>
<dbReference type="RefSeq" id="WP_022636847.1">
    <property type="nucleotide sequence ID" value="NZ_ASJR01000010.1"/>
</dbReference>
<dbReference type="GO" id="GO:0006265">
    <property type="term" value="P:DNA topological change"/>
    <property type="evidence" value="ECO:0007669"/>
    <property type="project" value="UniProtKB-UniRule"/>
</dbReference>
<comment type="miscellaneous">
    <text evidence="10">Few gyrases are as efficient as E.coli at forming negative supercoils. Not all organisms have 2 type II topoisomerases; in organisms with a single type II topoisomerase this enzyme also has to decatenate newly replicated chromosomes.</text>
</comment>
<dbReference type="EC" id="5.6.2.2" evidence="10"/>
<dbReference type="InterPro" id="IPR013760">
    <property type="entry name" value="Topo_IIA-like_dom_sf"/>
</dbReference>
<dbReference type="GO" id="GO:0006261">
    <property type="term" value="P:DNA-templated DNA replication"/>
    <property type="evidence" value="ECO:0007669"/>
    <property type="project" value="UniProtKB-UniRule"/>
</dbReference>
<comment type="subunit">
    <text evidence="10">Heterotetramer, composed of two GyrA and two GyrB chains. In the heterotetramer, GyrA contains the active site tyrosine that forms a transient covalent intermediate with DNA, while GyrB binds cofactors and catalyzes ATP hydrolysis.</text>
</comment>
<dbReference type="GO" id="GO:0005737">
    <property type="term" value="C:cytoplasm"/>
    <property type="evidence" value="ECO:0007669"/>
    <property type="project" value="UniProtKB-SubCell"/>
</dbReference>
<feature type="binding site" evidence="10">
    <location>
        <position position="429"/>
    </location>
    <ligand>
        <name>Mg(2+)</name>
        <dbReference type="ChEBI" id="CHEBI:18420"/>
        <label>1</label>
        <note>catalytic</note>
    </ligand>
</feature>
<dbReference type="GO" id="GO:0003677">
    <property type="term" value="F:DNA binding"/>
    <property type="evidence" value="ECO:0007669"/>
    <property type="project" value="UniProtKB-KW"/>
</dbReference>
<dbReference type="Pfam" id="PF00986">
    <property type="entry name" value="DNA_gyraseB_C"/>
    <property type="match status" value="1"/>
</dbReference>
<gene>
    <name evidence="10" type="primary">gyrB</name>
    <name evidence="12" type="ORF">CALK_1387</name>
</gene>
<dbReference type="InterPro" id="IPR036890">
    <property type="entry name" value="HATPase_C_sf"/>
</dbReference>
<keyword evidence="6 10" id="KW-0460">Magnesium</keyword>
<dbReference type="PRINTS" id="PR00418">
    <property type="entry name" value="TPI2FAMILY"/>
</dbReference>
<evidence type="ECO:0000256" key="5">
    <source>
        <dbReference type="ARBA" id="ARBA00022840"/>
    </source>
</evidence>
<dbReference type="Pfam" id="PF02518">
    <property type="entry name" value="HATPase_c"/>
    <property type="match status" value="1"/>
</dbReference>
<dbReference type="InterPro" id="IPR001241">
    <property type="entry name" value="Topo_IIA"/>
</dbReference>
<comment type="similarity">
    <text evidence="2 10">Belongs to the type II topoisomerase GyrB family.</text>
</comment>
<evidence type="ECO:0000256" key="7">
    <source>
        <dbReference type="ARBA" id="ARBA00023029"/>
    </source>
</evidence>
<feature type="binding site" evidence="10">
    <location>
        <position position="502"/>
    </location>
    <ligand>
        <name>Mg(2+)</name>
        <dbReference type="ChEBI" id="CHEBI:18420"/>
        <label>2</label>
    </ligand>
</feature>
<dbReference type="InterPro" id="IPR013506">
    <property type="entry name" value="Topo_IIA_bsu_dom2"/>
</dbReference>
<comment type="catalytic activity">
    <reaction evidence="1 10">
        <text>ATP-dependent breakage, passage and rejoining of double-stranded DNA.</text>
        <dbReference type="EC" id="5.6.2.2"/>
    </reaction>
</comment>
<dbReference type="PRINTS" id="PR01159">
    <property type="entry name" value="DNAGYRASEB"/>
</dbReference>
<dbReference type="InterPro" id="IPR000565">
    <property type="entry name" value="Topo_IIA_B"/>
</dbReference>
<evidence type="ECO:0000256" key="3">
    <source>
        <dbReference type="ARBA" id="ARBA00022723"/>
    </source>
</evidence>
<dbReference type="SMART" id="SM00433">
    <property type="entry name" value="TOP2c"/>
    <property type="match status" value="1"/>
</dbReference>
<dbReference type="GO" id="GO:0046872">
    <property type="term" value="F:metal ion binding"/>
    <property type="evidence" value="ECO:0007669"/>
    <property type="project" value="UniProtKB-KW"/>
</dbReference>
<evidence type="ECO:0000256" key="2">
    <source>
        <dbReference type="ARBA" id="ARBA00010708"/>
    </source>
</evidence>
<keyword evidence="3 10" id="KW-0479">Metal-binding</keyword>
<name>U7D5C6_9BACT</name>
<dbReference type="NCBIfam" id="NF011501">
    <property type="entry name" value="PRK14939.1"/>
    <property type="match status" value="1"/>
</dbReference>
<dbReference type="InterPro" id="IPR003594">
    <property type="entry name" value="HATPase_dom"/>
</dbReference>
<evidence type="ECO:0000256" key="10">
    <source>
        <dbReference type="HAMAP-Rule" id="MF_01898"/>
    </source>
</evidence>
<feature type="site" description="Interaction with DNA" evidence="10">
    <location>
        <position position="454"/>
    </location>
</feature>
<dbReference type="FunFam" id="3.30.230.10:FF:000005">
    <property type="entry name" value="DNA gyrase subunit B"/>
    <property type="match status" value="1"/>
</dbReference>
<comment type="caution">
    <text evidence="12">The sequence shown here is derived from an EMBL/GenBank/DDBJ whole genome shotgun (WGS) entry which is preliminary data.</text>
</comment>
<dbReference type="InterPro" id="IPR020568">
    <property type="entry name" value="Ribosomal_Su5_D2-typ_SF"/>
</dbReference>
<dbReference type="SUPFAM" id="SSF55874">
    <property type="entry name" value="ATPase domain of HSP90 chaperone/DNA topoisomerase II/histidine kinase"/>
    <property type="match status" value="1"/>
</dbReference>
<dbReference type="NCBIfam" id="TIGR01059">
    <property type="entry name" value="gyrB"/>
    <property type="match status" value="1"/>
</dbReference>
<dbReference type="GO" id="GO:0005524">
    <property type="term" value="F:ATP binding"/>
    <property type="evidence" value="ECO:0007669"/>
    <property type="project" value="UniProtKB-UniRule"/>
</dbReference>
<keyword evidence="8" id="KW-0238">DNA-binding</keyword>
<protein>
    <recommendedName>
        <fullName evidence="10">DNA gyrase subunit B</fullName>
        <ecNumber evidence="10">5.6.2.2</ecNumber>
    </recommendedName>
</protein>
<proteinExistence type="inferred from homology"/>
<dbReference type="PATRIC" id="fig|1313304.3.peg.1320"/>
<dbReference type="PANTHER" id="PTHR45866">
    <property type="entry name" value="DNA GYRASE/TOPOISOMERASE SUBUNIT B"/>
    <property type="match status" value="1"/>
</dbReference>
<comment type="function">
    <text evidence="10">A type II topoisomerase that negatively supercoils closed circular double-stranded (ds) DNA in an ATP-dependent manner to modulate DNA topology and maintain chromosomes in an underwound state. Negative supercoiling favors strand separation, and DNA replication, transcription, recombination and repair, all of which involve strand separation. Also able to catalyze the interconversion of other topological isomers of dsDNA rings, including catenanes and knotted rings. Type II topoisomerases break and join 2 DNA strands simultaneously in an ATP-dependent manner.</text>
</comment>
<keyword evidence="7 10" id="KW-0799">Topoisomerase</keyword>
<dbReference type="Pfam" id="PF01751">
    <property type="entry name" value="Toprim"/>
    <property type="match status" value="1"/>
</dbReference>
<dbReference type="CDD" id="cd00822">
    <property type="entry name" value="TopoII_Trans_DNA_gyrase"/>
    <property type="match status" value="1"/>
</dbReference>